<protein>
    <submittedName>
        <fullName evidence="2">DUF6511 domain-containing protein</fullName>
    </submittedName>
</protein>
<reference evidence="2 3" key="1">
    <citation type="submission" date="2024-09" db="EMBL/GenBank/DDBJ databases">
        <authorList>
            <person name="Sun Q."/>
            <person name="Mori K."/>
        </authorList>
    </citation>
    <scope>NUCLEOTIDE SEQUENCE [LARGE SCALE GENOMIC DNA]</scope>
    <source>
        <strain evidence="2 3">CCM 8543</strain>
    </source>
</reference>
<dbReference type="Proteomes" id="UP001589755">
    <property type="component" value="Unassembled WGS sequence"/>
</dbReference>
<feature type="non-terminal residue" evidence="2">
    <location>
        <position position="1"/>
    </location>
</feature>
<feature type="region of interest" description="Disordered" evidence="1">
    <location>
        <begin position="1"/>
        <end position="22"/>
    </location>
</feature>
<dbReference type="Pfam" id="PF20121">
    <property type="entry name" value="DUF6511"/>
    <property type="match status" value="1"/>
</dbReference>
<name>A0ABV6DDJ7_9HYPH</name>
<evidence type="ECO:0000313" key="2">
    <source>
        <dbReference type="EMBL" id="MFC0210705.1"/>
    </source>
</evidence>
<accession>A0ABV6DDJ7</accession>
<proteinExistence type="predicted"/>
<dbReference type="EMBL" id="JBHLXD010000075">
    <property type="protein sequence ID" value="MFC0210705.1"/>
    <property type="molecule type" value="Genomic_DNA"/>
</dbReference>
<keyword evidence="3" id="KW-1185">Reference proteome</keyword>
<gene>
    <name evidence="2" type="ORF">ACFFJ2_20160</name>
</gene>
<evidence type="ECO:0000256" key="1">
    <source>
        <dbReference type="SAM" id="MobiDB-lite"/>
    </source>
</evidence>
<sequence>EGGVSHVAQVSSPPAEAADRPGFDRLWHPRPVLCAVCTSRTRGFGWFDPHRLRPTRTQTRRWFCSMGCQAAFTRKAKKGLSMVDFTEEETQALPAVMRALAPEMERIGWDRPLGQLTQNDMHRLIVTTVEAFRAEMAEIASQSEIPF</sequence>
<dbReference type="RefSeq" id="WP_261522875.1">
    <property type="nucleotide sequence ID" value="NZ_JAODNW010000052.1"/>
</dbReference>
<evidence type="ECO:0000313" key="3">
    <source>
        <dbReference type="Proteomes" id="UP001589755"/>
    </source>
</evidence>
<dbReference type="InterPro" id="IPR045422">
    <property type="entry name" value="DUF6511"/>
</dbReference>
<organism evidence="2 3">
    <name type="scientific">Chelativorans intermedius</name>
    <dbReference type="NCBI Taxonomy" id="515947"/>
    <lineage>
        <taxon>Bacteria</taxon>
        <taxon>Pseudomonadati</taxon>
        <taxon>Pseudomonadota</taxon>
        <taxon>Alphaproteobacteria</taxon>
        <taxon>Hyphomicrobiales</taxon>
        <taxon>Phyllobacteriaceae</taxon>
        <taxon>Chelativorans</taxon>
    </lineage>
</organism>
<comment type="caution">
    <text evidence="2">The sequence shown here is derived from an EMBL/GenBank/DDBJ whole genome shotgun (WGS) entry which is preliminary data.</text>
</comment>